<dbReference type="EMBL" id="QFVP01000008">
    <property type="protein sequence ID" value="THE37530.1"/>
    <property type="molecule type" value="Genomic_DNA"/>
</dbReference>
<keyword evidence="2" id="KW-1185">Reference proteome</keyword>
<evidence type="ECO:0000313" key="2">
    <source>
        <dbReference type="Proteomes" id="UP000306790"/>
    </source>
</evidence>
<gene>
    <name evidence="1" type="ORF">DJ535_14720</name>
</gene>
<sequence>MCSAIALHPVLANAARDNVKKEYPISGKKQCNGCGYILLRYIRACFLLCGHESGANKLTVENVTGSIGAKAISGKSGDGLASLKEIHASAWVFKTVIRRLYTRSNVALHFFYVWMRFSFLPDMQLSGKYY</sequence>
<proteinExistence type="predicted"/>
<comment type="caution">
    <text evidence="1">The sequence shown here is derived from an EMBL/GenBank/DDBJ whole genome shotgun (WGS) entry which is preliminary data.</text>
</comment>
<name>A0ABY2PTD2_9ENTR</name>
<reference evidence="1 2" key="1">
    <citation type="submission" date="2018-05" db="EMBL/GenBank/DDBJ databases">
        <title>Isolation and genomic analyses of lactose-positive bacteria from faecal samples of preterm neonates.</title>
        <authorList>
            <person name="Chen Y."/>
            <person name="Brook T.C."/>
            <person name="O'Neill I."/>
            <person name="Soe C.Z."/>
            <person name="Hall L.J."/>
            <person name="Hoyles L."/>
        </authorList>
    </citation>
    <scope>NUCLEOTIDE SEQUENCE [LARGE SCALE GENOMIC DNA]</scope>
    <source>
        <strain evidence="1 2">P080C CL</strain>
    </source>
</reference>
<evidence type="ECO:0000313" key="1">
    <source>
        <dbReference type="EMBL" id="THE37530.1"/>
    </source>
</evidence>
<organism evidence="1 2">
    <name type="scientific">Citrobacter murliniae</name>
    <dbReference type="NCBI Taxonomy" id="67829"/>
    <lineage>
        <taxon>Bacteria</taxon>
        <taxon>Pseudomonadati</taxon>
        <taxon>Pseudomonadota</taxon>
        <taxon>Gammaproteobacteria</taxon>
        <taxon>Enterobacterales</taxon>
        <taxon>Enterobacteriaceae</taxon>
        <taxon>Citrobacter</taxon>
        <taxon>Citrobacter freundii complex</taxon>
    </lineage>
</organism>
<protein>
    <submittedName>
        <fullName evidence="1">Uncharacterized protein</fullName>
    </submittedName>
</protein>
<accession>A0ABY2PTD2</accession>
<dbReference type="RefSeq" id="WP_045443766.1">
    <property type="nucleotide sequence ID" value="NZ_QFVP01000008.1"/>
</dbReference>
<dbReference type="Proteomes" id="UP000306790">
    <property type="component" value="Unassembled WGS sequence"/>
</dbReference>